<accession>A0ABX1Y4I9</accession>
<dbReference type="InterPro" id="IPR050490">
    <property type="entry name" value="Bact_solute-bd_prot1"/>
</dbReference>
<dbReference type="SUPFAM" id="SSF53850">
    <property type="entry name" value="Periplasmic binding protein-like II"/>
    <property type="match status" value="1"/>
</dbReference>
<reference evidence="3 4" key="1">
    <citation type="submission" date="2019-10" db="EMBL/GenBank/DDBJ databases">
        <title>Description of Paenibacillus terrestris sp. nov.</title>
        <authorList>
            <person name="Carlier A."/>
            <person name="Qi S."/>
        </authorList>
    </citation>
    <scope>NUCLEOTIDE SEQUENCE [LARGE SCALE GENOMIC DNA]</scope>
    <source>
        <strain evidence="3 4">LMG 31458</strain>
    </source>
</reference>
<dbReference type="PANTHER" id="PTHR43649:SF17">
    <property type="entry name" value="ABC TRANSPORTER SOLUTE BINDING PROTEIN-SUGAR TRANSPORT"/>
    <property type="match status" value="1"/>
</dbReference>
<dbReference type="InterPro" id="IPR006059">
    <property type="entry name" value="SBP"/>
</dbReference>
<evidence type="ECO:0000313" key="4">
    <source>
        <dbReference type="Proteomes" id="UP000616779"/>
    </source>
</evidence>
<name>A0ABX1Y4I9_9BACL</name>
<sequence length="516" mass="56538">MKRTRGILASVMSVTLFGTVLTACSTGTDKSTESTGSKSDGTSSKMEKVVIALPSFNKIPDDMSSINEAINKITTKKINVQVDFKVYGPADYAQKVNLALQSGEQLDLFTSPGQFPSYAAKKQLYPLEDLISKYGQETKTILDKDFGEGLLKATTMNGHIYGIPANKGMSVPLNFVYNADLLKESGLTPDDIKSVSDLPKIFDAVKKKYPDVVPFAPINVNPSDTNLVRLLRGTGDIDLLTDESGVGVVVGNNNKVVNLYETDVFKNGVNMMRDWYNKGYLQKDAATTSTNYADLVSSGRGFSTLGGYSGMEAGKAVSAQTGKNIAMKRIAPFYFDTQAVDFVVWMMSSTTKVPDAAMKVLNLTYTDKDLLNTMLYGVEGRDYVKVDDHHVKYPDGKDAASVPYTAQLSSGILGSESLQYLFEGADWKDTELKLKENKETKRSPYFGFIFDQSSVKTELSAVNNVVNQYIPGLVTGVLDPETTITKFVKALNDAGAQTIIQKKQEQLDKWIAEQKK</sequence>
<keyword evidence="1" id="KW-0732">Signal</keyword>
<dbReference type="Gene3D" id="3.40.190.10">
    <property type="entry name" value="Periplasmic binding protein-like II"/>
    <property type="match status" value="1"/>
</dbReference>
<dbReference type="PROSITE" id="PS51257">
    <property type="entry name" value="PROKAR_LIPOPROTEIN"/>
    <property type="match status" value="1"/>
</dbReference>
<dbReference type="RefSeq" id="WP_171647801.1">
    <property type="nucleotide sequence ID" value="NZ_WHOA01000233.1"/>
</dbReference>
<feature type="signal peptide" evidence="1">
    <location>
        <begin position="1"/>
        <end position="22"/>
    </location>
</feature>
<dbReference type="Proteomes" id="UP000616779">
    <property type="component" value="Unassembled WGS sequence"/>
</dbReference>
<dbReference type="InterPro" id="IPR022627">
    <property type="entry name" value="DUF3502"/>
</dbReference>
<comment type="caution">
    <text evidence="3">The sequence shown here is derived from an EMBL/GenBank/DDBJ whole genome shotgun (WGS) entry which is preliminary data.</text>
</comment>
<feature type="domain" description="DUF3502" evidence="2">
    <location>
        <begin position="444"/>
        <end position="512"/>
    </location>
</feature>
<evidence type="ECO:0000313" key="3">
    <source>
        <dbReference type="EMBL" id="NOU75805.1"/>
    </source>
</evidence>
<dbReference type="EMBL" id="WHOA01000233">
    <property type="protein sequence ID" value="NOU75805.1"/>
    <property type="molecule type" value="Genomic_DNA"/>
</dbReference>
<organism evidence="3 4">
    <name type="scientific">Paenibacillus phytorum</name>
    <dbReference type="NCBI Taxonomy" id="2654977"/>
    <lineage>
        <taxon>Bacteria</taxon>
        <taxon>Bacillati</taxon>
        <taxon>Bacillota</taxon>
        <taxon>Bacilli</taxon>
        <taxon>Bacillales</taxon>
        <taxon>Paenibacillaceae</taxon>
        <taxon>Paenibacillus</taxon>
    </lineage>
</organism>
<dbReference type="Pfam" id="PF01547">
    <property type="entry name" value="SBP_bac_1"/>
    <property type="match status" value="1"/>
</dbReference>
<evidence type="ECO:0000259" key="2">
    <source>
        <dbReference type="Pfam" id="PF12010"/>
    </source>
</evidence>
<feature type="chain" id="PRO_5046246655" evidence="1">
    <location>
        <begin position="23"/>
        <end position="516"/>
    </location>
</feature>
<dbReference type="PANTHER" id="PTHR43649">
    <property type="entry name" value="ARABINOSE-BINDING PROTEIN-RELATED"/>
    <property type="match status" value="1"/>
</dbReference>
<dbReference type="Pfam" id="PF12010">
    <property type="entry name" value="DUF3502"/>
    <property type="match status" value="1"/>
</dbReference>
<evidence type="ECO:0000256" key="1">
    <source>
        <dbReference type="SAM" id="SignalP"/>
    </source>
</evidence>
<keyword evidence="4" id="KW-1185">Reference proteome</keyword>
<protein>
    <submittedName>
        <fullName evidence="3">Extracellular solute-binding protein</fullName>
    </submittedName>
</protein>
<proteinExistence type="predicted"/>
<gene>
    <name evidence="3" type="ORF">GC098_31360</name>
</gene>